<keyword evidence="2" id="KW-1185">Reference proteome</keyword>
<dbReference type="PANTHER" id="PTHR34056">
    <property type="entry name" value="GPI-ANCHORED PROTEIN"/>
    <property type="match status" value="1"/>
</dbReference>
<reference evidence="1 2" key="1">
    <citation type="journal article" date="2021" name="Nat. Plants">
        <title>The Taxus genome provides insights into paclitaxel biosynthesis.</title>
        <authorList>
            <person name="Xiong X."/>
            <person name="Gou J."/>
            <person name="Liao Q."/>
            <person name="Li Y."/>
            <person name="Zhou Q."/>
            <person name="Bi G."/>
            <person name="Li C."/>
            <person name="Du R."/>
            <person name="Wang X."/>
            <person name="Sun T."/>
            <person name="Guo L."/>
            <person name="Liang H."/>
            <person name="Lu P."/>
            <person name="Wu Y."/>
            <person name="Zhang Z."/>
            <person name="Ro D.K."/>
            <person name="Shang Y."/>
            <person name="Huang S."/>
            <person name="Yan J."/>
        </authorList>
    </citation>
    <scope>NUCLEOTIDE SEQUENCE [LARGE SCALE GENOMIC DNA]</scope>
    <source>
        <strain evidence="1">Ta-2019</strain>
    </source>
</reference>
<name>A0AA38C1X2_TAXCH</name>
<dbReference type="EMBL" id="JAHRHJ020003297">
    <property type="protein sequence ID" value="KAH9292022.1"/>
    <property type="molecule type" value="Genomic_DNA"/>
</dbReference>
<proteinExistence type="predicted"/>
<dbReference type="PANTHER" id="PTHR34056:SF3">
    <property type="entry name" value="OS07G0557700 PROTEIN"/>
    <property type="match status" value="1"/>
</dbReference>
<protein>
    <submittedName>
        <fullName evidence="1">Uncharacterized protein</fullName>
    </submittedName>
</protein>
<dbReference type="AlphaFoldDB" id="A0AA38C1X2"/>
<gene>
    <name evidence="1" type="ORF">KI387_042789</name>
</gene>
<dbReference type="Proteomes" id="UP000824469">
    <property type="component" value="Unassembled WGS sequence"/>
</dbReference>
<evidence type="ECO:0000313" key="2">
    <source>
        <dbReference type="Proteomes" id="UP000824469"/>
    </source>
</evidence>
<comment type="caution">
    <text evidence="1">The sequence shown here is derived from an EMBL/GenBank/DDBJ whole genome shotgun (WGS) entry which is preliminary data.</text>
</comment>
<feature type="non-terminal residue" evidence="1">
    <location>
        <position position="1"/>
    </location>
</feature>
<sequence length="177" mass="20083">MIYRKCGDALPLQHLGYHRQGSESLLPTKQRDDSIKCLDDLHLALLSHKIHIPKPNDTCDPVVNEMVEVNERSDKTRRIYIRECELMGLTWLLAKKKIVYTPTISAVSHALMYNGLPPHVTTCNADQQKIPLHVDSSQLDKFATSYNRPKEAFFFVALPPRPSHYCALLHSVGHGSK</sequence>
<evidence type="ECO:0000313" key="1">
    <source>
        <dbReference type="EMBL" id="KAH9292022.1"/>
    </source>
</evidence>
<dbReference type="InterPro" id="IPR040376">
    <property type="entry name" value="At4g28100-like"/>
</dbReference>
<organism evidence="1 2">
    <name type="scientific">Taxus chinensis</name>
    <name type="common">Chinese yew</name>
    <name type="synonym">Taxus wallichiana var. chinensis</name>
    <dbReference type="NCBI Taxonomy" id="29808"/>
    <lineage>
        <taxon>Eukaryota</taxon>
        <taxon>Viridiplantae</taxon>
        <taxon>Streptophyta</taxon>
        <taxon>Embryophyta</taxon>
        <taxon>Tracheophyta</taxon>
        <taxon>Spermatophyta</taxon>
        <taxon>Pinopsida</taxon>
        <taxon>Pinidae</taxon>
        <taxon>Conifers II</taxon>
        <taxon>Cupressales</taxon>
        <taxon>Taxaceae</taxon>
        <taxon>Taxus</taxon>
    </lineage>
</organism>
<accession>A0AA38C1X2</accession>